<name>A0A1H0LMT4_9CLOT</name>
<proteinExistence type="predicted"/>
<evidence type="ECO:0008006" key="3">
    <source>
        <dbReference type="Google" id="ProtNLM"/>
    </source>
</evidence>
<protein>
    <recommendedName>
        <fullName evidence="3">DUF3307 domain-containing protein</fullName>
    </recommendedName>
</protein>
<dbReference type="Pfam" id="PF11750">
    <property type="entry name" value="DUF3307"/>
    <property type="match status" value="1"/>
</dbReference>
<organism evidence="1 2">
    <name type="scientific">Clostridium gasigenes</name>
    <dbReference type="NCBI Taxonomy" id="94869"/>
    <lineage>
        <taxon>Bacteria</taxon>
        <taxon>Bacillati</taxon>
        <taxon>Bacillota</taxon>
        <taxon>Clostridia</taxon>
        <taxon>Eubacteriales</taxon>
        <taxon>Clostridiaceae</taxon>
        <taxon>Clostridium</taxon>
    </lineage>
</organism>
<dbReference type="GeneID" id="65310242"/>
<gene>
    <name evidence="1" type="ORF">SAMN04488529_101140</name>
</gene>
<dbReference type="STRING" id="94869.SAMN04488529_101140"/>
<evidence type="ECO:0000313" key="1">
    <source>
        <dbReference type="EMBL" id="SDO69532.1"/>
    </source>
</evidence>
<dbReference type="OrthoDB" id="5122730at2"/>
<dbReference type="AlphaFoldDB" id="A0A1H0LMT4"/>
<dbReference type="EMBL" id="FNJM01000001">
    <property type="protein sequence ID" value="SDO69532.1"/>
    <property type="molecule type" value="Genomic_DNA"/>
</dbReference>
<dbReference type="RefSeq" id="WP_089964862.1">
    <property type="nucleotide sequence ID" value="NZ_CP071376.1"/>
</dbReference>
<reference evidence="1 2" key="1">
    <citation type="submission" date="2016-10" db="EMBL/GenBank/DDBJ databases">
        <authorList>
            <person name="de Groot N.N."/>
        </authorList>
    </citation>
    <scope>NUCLEOTIDE SEQUENCE [LARGE SCALE GENOMIC DNA]</scope>
    <source>
        <strain evidence="1 2">DSM 12272</strain>
    </source>
</reference>
<evidence type="ECO:0000313" key="2">
    <source>
        <dbReference type="Proteomes" id="UP000198597"/>
    </source>
</evidence>
<dbReference type="InterPro" id="IPR021737">
    <property type="entry name" value="Phage_phiKZ_Orf197"/>
</dbReference>
<keyword evidence="2" id="KW-1185">Reference proteome</keyword>
<dbReference type="Proteomes" id="UP000198597">
    <property type="component" value="Unassembled WGS sequence"/>
</dbReference>
<sequence length="309" mass="35724">MDISLFFIVILSHILFDFVFQNEFILKMRFPKSKSYIDNKLKEKTSLRIKERLYKSLYSLSIKKRSIVGNVIHSTIHLIGIYIVSAMINLINGQAVYVPLFQVLLISISHFIVDELKSLLYLKDIKLIENIWVFWLDQLLHLIFILLILSICNNINLINMLREKILIYPNGFSLNEKLLIVFINISIATWGVGIFIKILMHHLSSNNNKTDFKIRNWSQNNKVINKDTLEEDAGAPNGGFIIGLLERTFILVSIVINYPMMIGFILTIKSVARFKKLSNDSFAEYFIIGTFLSFIPALLLGIIIRSLFF</sequence>
<accession>A0A1H0LMT4</accession>